<evidence type="ECO:0000313" key="4">
    <source>
        <dbReference type="Proteomes" id="UP000724874"/>
    </source>
</evidence>
<evidence type="ECO:0000256" key="1">
    <source>
        <dbReference type="SAM" id="MobiDB-lite"/>
    </source>
</evidence>
<dbReference type="Pfam" id="PF26617">
    <property type="entry name" value="CcmS-like"/>
    <property type="match status" value="1"/>
</dbReference>
<protein>
    <recommendedName>
        <fullName evidence="2">CcmS related domain-containing protein</fullName>
    </recommendedName>
</protein>
<organism evidence="3 4">
    <name type="scientific">Gymnopilus junonius</name>
    <name type="common">Spectacular rustgill mushroom</name>
    <name type="synonym">Gymnopilus spectabilis subsp. junonius</name>
    <dbReference type="NCBI Taxonomy" id="109634"/>
    <lineage>
        <taxon>Eukaryota</taxon>
        <taxon>Fungi</taxon>
        <taxon>Dikarya</taxon>
        <taxon>Basidiomycota</taxon>
        <taxon>Agaricomycotina</taxon>
        <taxon>Agaricomycetes</taxon>
        <taxon>Agaricomycetidae</taxon>
        <taxon>Agaricales</taxon>
        <taxon>Agaricineae</taxon>
        <taxon>Hymenogastraceae</taxon>
        <taxon>Gymnopilus</taxon>
    </lineage>
</organism>
<feature type="domain" description="CcmS related" evidence="2">
    <location>
        <begin position="70"/>
        <end position="200"/>
    </location>
</feature>
<keyword evidence="4" id="KW-1185">Reference proteome</keyword>
<sequence length="254" mass="29468">MEDEDDEEEDEDDNRRVHFSPKASDIWGGSPRSVPSKSLSQAHNGFQTTLINDASNVRFVESRGAAFDFASEAFFGNARLARDRIHWLFPADKDERVANMLSWVQKMSFNLGTYGLMKFLERKERGALFVNTIFRMHQHPREPAFDYLTFNQLQGTMDKTLQESVAFYDPARLVIVFVYLPSQTGNSVAIWRRKVHVPDNARLKYQGEVNAIVKTLRKAEEYVVMVDEYVINFSPNVQATSEKKKRKWWKLFLS</sequence>
<feature type="compositionally biased region" description="Acidic residues" evidence="1">
    <location>
        <begin position="1"/>
        <end position="12"/>
    </location>
</feature>
<dbReference type="EMBL" id="JADNYJ010000040">
    <property type="protein sequence ID" value="KAF8901678.1"/>
    <property type="molecule type" value="Genomic_DNA"/>
</dbReference>
<dbReference type="InterPro" id="IPR058258">
    <property type="entry name" value="CcmS-like"/>
</dbReference>
<reference evidence="3" key="1">
    <citation type="submission" date="2020-11" db="EMBL/GenBank/DDBJ databases">
        <authorList>
            <consortium name="DOE Joint Genome Institute"/>
            <person name="Ahrendt S."/>
            <person name="Riley R."/>
            <person name="Andreopoulos W."/>
            <person name="LaButti K."/>
            <person name="Pangilinan J."/>
            <person name="Ruiz-duenas F.J."/>
            <person name="Barrasa J.M."/>
            <person name="Sanchez-Garcia M."/>
            <person name="Camarero S."/>
            <person name="Miyauchi S."/>
            <person name="Serrano A."/>
            <person name="Linde D."/>
            <person name="Babiker R."/>
            <person name="Drula E."/>
            <person name="Ayuso-Fernandez I."/>
            <person name="Pacheco R."/>
            <person name="Padilla G."/>
            <person name="Ferreira P."/>
            <person name="Barriuso J."/>
            <person name="Kellner H."/>
            <person name="Castanera R."/>
            <person name="Alfaro M."/>
            <person name="Ramirez L."/>
            <person name="Pisabarro A.G."/>
            <person name="Kuo A."/>
            <person name="Tritt A."/>
            <person name="Lipzen A."/>
            <person name="He G."/>
            <person name="Yan M."/>
            <person name="Ng V."/>
            <person name="Cullen D."/>
            <person name="Martin F."/>
            <person name="Rosso M.-N."/>
            <person name="Henrissat B."/>
            <person name="Hibbett D."/>
            <person name="Martinez A.T."/>
            <person name="Grigoriev I.V."/>
        </authorList>
    </citation>
    <scope>NUCLEOTIDE SEQUENCE</scope>
    <source>
        <strain evidence="3">AH 44721</strain>
    </source>
</reference>
<comment type="caution">
    <text evidence="3">The sequence shown here is derived from an EMBL/GenBank/DDBJ whole genome shotgun (WGS) entry which is preliminary data.</text>
</comment>
<proteinExistence type="predicted"/>
<evidence type="ECO:0000259" key="2">
    <source>
        <dbReference type="Pfam" id="PF26617"/>
    </source>
</evidence>
<dbReference type="OrthoDB" id="3171339at2759"/>
<gene>
    <name evidence="3" type="ORF">CPB84DRAFT_1679560</name>
</gene>
<feature type="region of interest" description="Disordered" evidence="1">
    <location>
        <begin position="1"/>
        <end position="39"/>
    </location>
</feature>
<dbReference type="Proteomes" id="UP000724874">
    <property type="component" value="Unassembled WGS sequence"/>
</dbReference>
<evidence type="ECO:0000313" key="3">
    <source>
        <dbReference type="EMBL" id="KAF8901678.1"/>
    </source>
</evidence>
<dbReference type="AlphaFoldDB" id="A0A9P5TNK1"/>
<accession>A0A9P5TNK1</accession>
<name>A0A9P5TNK1_GYMJU</name>